<evidence type="ECO:0000313" key="5">
    <source>
        <dbReference type="Proteomes" id="UP000271468"/>
    </source>
</evidence>
<comment type="similarity">
    <text evidence="1">Belongs to the DadA oxidoreductase family.</text>
</comment>
<dbReference type="Pfam" id="PF01266">
    <property type="entry name" value="DAO"/>
    <property type="match status" value="1"/>
</dbReference>
<dbReference type="Gene3D" id="3.50.50.60">
    <property type="entry name" value="FAD/NAD(P)-binding domain"/>
    <property type="match status" value="1"/>
</dbReference>
<accession>A0A3M3JNP7</accession>
<proteinExistence type="inferred from homology"/>
<dbReference type="GO" id="GO:0005737">
    <property type="term" value="C:cytoplasm"/>
    <property type="evidence" value="ECO:0007669"/>
    <property type="project" value="TreeGrafter"/>
</dbReference>
<comment type="caution">
    <text evidence="4">The sequence shown here is derived from an EMBL/GenBank/DDBJ whole genome shotgun (WGS) entry which is preliminary data.</text>
</comment>
<dbReference type="PANTHER" id="PTHR13847">
    <property type="entry name" value="SARCOSINE DEHYDROGENASE-RELATED"/>
    <property type="match status" value="1"/>
</dbReference>
<dbReference type="GO" id="GO:0055130">
    <property type="term" value="P:D-alanine catabolic process"/>
    <property type="evidence" value="ECO:0007669"/>
    <property type="project" value="TreeGrafter"/>
</dbReference>
<dbReference type="InterPro" id="IPR006076">
    <property type="entry name" value="FAD-dep_OxRdtase"/>
</dbReference>
<dbReference type="SUPFAM" id="SSF51905">
    <property type="entry name" value="FAD/NAD(P)-binding domain"/>
    <property type="match status" value="1"/>
</dbReference>
<evidence type="ECO:0000259" key="3">
    <source>
        <dbReference type="Pfam" id="PF01266"/>
    </source>
</evidence>
<dbReference type="GO" id="GO:0005886">
    <property type="term" value="C:plasma membrane"/>
    <property type="evidence" value="ECO:0007669"/>
    <property type="project" value="TreeGrafter"/>
</dbReference>
<dbReference type="AlphaFoldDB" id="A0A3M3JNP7"/>
<dbReference type="InterPro" id="IPR036188">
    <property type="entry name" value="FAD/NAD-bd_sf"/>
</dbReference>
<dbReference type="EMBL" id="RBOV01000140">
    <property type="protein sequence ID" value="RMN12510.1"/>
    <property type="molecule type" value="Genomic_DNA"/>
</dbReference>
<dbReference type="Gene3D" id="3.30.9.10">
    <property type="entry name" value="D-Amino Acid Oxidase, subunit A, domain 2"/>
    <property type="match status" value="1"/>
</dbReference>
<organism evidence="4 5">
    <name type="scientific">Pseudomonas syringae pv. coriandricola</name>
    <dbReference type="NCBI Taxonomy" id="264453"/>
    <lineage>
        <taxon>Bacteria</taxon>
        <taxon>Pseudomonadati</taxon>
        <taxon>Pseudomonadota</taxon>
        <taxon>Gammaproteobacteria</taxon>
        <taxon>Pseudomonadales</taxon>
        <taxon>Pseudomonadaceae</taxon>
        <taxon>Pseudomonas</taxon>
    </lineage>
</organism>
<dbReference type="GO" id="GO:0008718">
    <property type="term" value="F:D-amino-acid dehydrogenase activity"/>
    <property type="evidence" value="ECO:0007669"/>
    <property type="project" value="TreeGrafter"/>
</dbReference>
<reference evidence="4 5" key="1">
    <citation type="submission" date="2018-08" db="EMBL/GenBank/DDBJ databases">
        <title>Recombination of ecologically and evolutionarily significant loci maintains genetic cohesion in the Pseudomonas syringae species complex.</title>
        <authorList>
            <person name="Dillon M."/>
            <person name="Thakur S."/>
            <person name="Almeida R.N.D."/>
            <person name="Weir B.S."/>
            <person name="Guttman D.S."/>
        </authorList>
    </citation>
    <scope>NUCLEOTIDE SEQUENCE [LARGE SCALE GENOMIC DNA]</scope>
    <source>
        <strain evidence="4 5">ICMP 12341</strain>
    </source>
</reference>
<evidence type="ECO:0000313" key="4">
    <source>
        <dbReference type="EMBL" id="RMN12510.1"/>
    </source>
</evidence>
<name>A0A3M3JNP7_9PSED</name>
<evidence type="ECO:0000256" key="2">
    <source>
        <dbReference type="ARBA" id="ARBA00023002"/>
    </source>
</evidence>
<dbReference type="Proteomes" id="UP000271468">
    <property type="component" value="Unassembled WGS sequence"/>
</dbReference>
<feature type="domain" description="FAD dependent oxidoreductase" evidence="3">
    <location>
        <begin position="33"/>
        <end position="425"/>
    </location>
</feature>
<keyword evidence="2" id="KW-0560">Oxidoreductase</keyword>
<protein>
    <submittedName>
        <fullName evidence="4">Oxidoreductase, FAD-binding</fullName>
    </submittedName>
</protein>
<dbReference type="PANTHER" id="PTHR13847:SF280">
    <property type="entry name" value="D-AMINO ACID DEHYDROGENASE"/>
    <property type="match status" value="1"/>
</dbReference>
<sequence length="455" mass="48643">MPPAPTSIFNGYPTMPAPLISVETSPDLPAEADVVVIGGGIIGAFTAYHLAKRGMKVALVEKGRIGAEQSSRNWGWCRQQNRDARELPMATKSLDLWEQFGADTGEQTGFTRCGLLYLSNDEKELAGWASWGEFARTVNVETHMLSAEQAAERGKTTGKHWKGGVFSPSDGIADPSRAAPAVARAIMALGSTVHQGCAVRGVETEGGRLSAVVTEKGTIRTRIAVLSAGAWASSFCRQYGIRFPQASIRQTVLSVSPPGGEIPSALHTAGVSMTRRFDGSYTLAISGRGRVDVTPQLLGFATQFLPMFQRRWRNLAPGGLEGLRSGHESWKRWRLDQPTPMEKMRILDPKPDASAVELTYKRAVELIPLLKATSIKAAWAGYVDSTPDGVPGIGEMASLPGLVLAAGFSGHGFGIGPGAGHLIADIVSGAVPIVDPRPYHPDRFQSSAWGKVADF</sequence>
<gene>
    <name evidence="4" type="ORF">ALQ65_100490</name>
</gene>
<evidence type="ECO:0000256" key="1">
    <source>
        <dbReference type="ARBA" id="ARBA00009410"/>
    </source>
</evidence>